<evidence type="ECO:0000313" key="2">
    <source>
        <dbReference type="Proteomes" id="UP000053573"/>
    </source>
</evidence>
<evidence type="ECO:0008006" key="3">
    <source>
        <dbReference type="Google" id="ProtNLM"/>
    </source>
</evidence>
<protein>
    <recommendedName>
        <fullName evidence="3">CCHC-type domain-containing protein</fullName>
    </recommendedName>
</protein>
<name>A0A0H1B805_9EURO</name>
<organism evidence="1 2">
    <name type="scientific">Blastomyces silverae</name>
    <dbReference type="NCBI Taxonomy" id="2060906"/>
    <lineage>
        <taxon>Eukaryota</taxon>
        <taxon>Fungi</taxon>
        <taxon>Dikarya</taxon>
        <taxon>Ascomycota</taxon>
        <taxon>Pezizomycotina</taxon>
        <taxon>Eurotiomycetes</taxon>
        <taxon>Eurotiomycetidae</taxon>
        <taxon>Onygenales</taxon>
        <taxon>Ajellomycetaceae</taxon>
        <taxon>Blastomyces</taxon>
    </lineage>
</organism>
<dbReference type="EMBL" id="LDEV01002807">
    <property type="protein sequence ID" value="KLJ07520.1"/>
    <property type="molecule type" value="Genomic_DNA"/>
</dbReference>
<dbReference type="AlphaFoldDB" id="A0A0H1B805"/>
<dbReference type="OrthoDB" id="4184572at2759"/>
<dbReference type="Proteomes" id="UP000053573">
    <property type="component" value="Unassembled WGS sequence"/>
</dbReference>
<keyword evidence="2" id="KW-1185">Reference proteome</keyword>
<accession>A0A0H1B805</accession>
<proteinExistence type="predicted"/>
<reference evidence="2" key="1">
    <citation type="journal article" date="2015" name="PLoS Genet.">
        <title>The dynamic genome and transcriptome of the human fungal pathogen Blastomyces and close relative Emmonsia.</title>
        <authorList>
            <person name="Munoz J.F."/>
            <person name="Gauthier G.M."/>
            <person name="Desjardins C.A."/>
            <person name="Gallo J.E."/>
            <person name="Holder J."/>
            <person name="Sullivan T.D."/>
            <person name="Marty A.J."/>
            <person name="Carmen J.C."/>
            <person name="Chen Z."/>
            <person name="Ding L."/>
            <person name="Gujja S."/>
            <person name="Magrini V."/>
            <person name="Misas E."/>
            <person name="Mitreva M."/>
            <person name="Priest M."/>
            <person name="Saif S."/>
            <person name="Whiston E.A."/>
            <person name="Young S."/>
            <person name="Zeng Q."/>
            <person name="Goldman W.E."/>
            <person name="Mardis E.R."/>
            <person name="Taylor J.W."/>
            <person name="McEwen J.G."/>
            <person name="Clay O.K."/>
            <person name="Klein B.S."/>
            <person name="Cuomo C.A."/>
        </authorList>
    </citation>
    <scope>NUCLEOTIDE SEQUENCE [LARGE SCALE GENOMIC DNA]</scope>
    <source>
        <strain evidence="2">UAMH 139</strain>
    </source>
</reference>
<comment type="caution">
    <text evidence="1">The sequence shown here is derived from an EMBL/GenBank/DDBJ whole genome shotgun (WGS) entry which is preliminary data.</text>
</comment>
<gene>
    <name evidence="1" type="ORF">EMPG_17003</name>
</gene>
<sequence>MSVVSGLQQMLNRNVRLYFATSDLRDIMAKKRFIWSRRFGDTASVIVQTYDVVVPRFPYHNLFQNSDLADKIIRDLLDSNRKEFPDTNLPYIHAIRWLPETEDNGTASLVISFYNAAHANNVINSGIDHQVTPSTVERFHCVRYANPAELIQCSACWQYGHTEFDCEESRCCVYCGGPHDGSGHSQLDRTNPKCVLCAGAHKANSVDCPVHKRALQQSDAEAQDRPQFYGEK</sequence>
<dbReference type="STRING" id="2060906.A0A0H1B805"/>
<evidence type="ECO:0000313" key="1">
    <source>
        <dbReference type="EMBL" id="KLJ07520.1"/>
    </source>
</evidence>